<dbReference type="InterPro" id="IPR020568">
    <property type="entry name" value="Ribosomal_Su5_D2-typ_SF"/>
</dbReference>
<evidence type="ECO:0000256" key="5">
    <source>
        <dbReference type="ARBA" id="ARBA00022605"/>
    </source>
</evidence>
<comment type="caution">
    <text evidence="16">The sequence shown here is derived from an EMBL/GenBank/DDBJ whole genome shotgun (WGS) entry which is preliminary data.</text>
</comment>
<evidence type="ECO:0000256" key="1">
    <source>
        <dbReference type="ARBA" id="ARBA00005015"/>
    </source>
</evidence>
<evidence type="ECO:0000256" key="8">
    <source>
        <dbReference type="ARBA" id="ARBA00022741"/>
    </source>
</evidence>
<evidence type="ECO:0000259" key="15">
    <source>
        <dbReference type="Pfam" id="PF08544"/>
    </source>
</evidence>
<keyword evidence="6 13" id="KW-0808">Transferase</keyword>
<organism evidence="16 17">
    <name type="scientific">Neomoorella stamsii</name>
    <dbReference type="NCBI Taxonomy" id="1266720"/>
    <lineage>
        <taxon>Bacteria</taxon>
        <taxon>Bacillati</taxon>
        <taxon>Bacillota</taxon>
        <taxon>Clostridia</taxon>
        <taxon>Neomoorellales</taxon>
        <taxon>Neomoorellaceae</taxon>
        <taxon>Neomoorella</taxon>
    </lineage>
</organism>
<dbReference type="InterPro" id="IPR000870">
    <property type="entry name" value="Homoserine_kinase"/>
</dbReference>
<dbReference type="RefSeq" id="WP_054936830.1">
    <property type="nucleotide sequence ID" value="NZ_PVXL01000043.1"/>
</dbReference>
<dbReference type="PANTHER" id="PTHR20861:SF1">
    <property type="entry name" value="HOMOSERINE KINASE"/>
    <property type="match status" value="1"/>
</dbReference>
<evidence type="ECO:0000256" key="12">
    <source>
        <dbReference type="ARBA" id="ARBA00049954"/>
    </source>
</evidence>
<keyword evidence="7 13" id="KW-0791">Threonine biosynthesis</keyword>
<keyword evidence="13" id="KW-0963">Cytoplasm</keyword>
<comment type="function">
    <text evidence="12 13">Catalyzes the ATP-dependent phosphorylation of L-homoserine to L-homoserine phosphate.</text>
</comment>
<evidence type="ECO:0000256" key="9">
    <source>
        <dbReference type="ARBA" id="ARBA00022777"/>
    </source>
</evidence>
<keyword evidence="17" id="KW-1185">Reference proteome</keyword>
<dbReference type="NCBIfam" id="TIGR00191">
    <property type="entry name" value="thrB"/>
    <property type="match status" value="1"/>
</dbReference>
<keyword evidence="9 13" id="KW-0418">Kinase</keyword>
<dbReference type="PIRSF" id="PIRSF000676">
    <property type="entry name" value="Homoser_kin"/>
    <property type="match status" value="1"/>
</dbReference>
<evidence type="ECO:0000256" key="2">
    <source>
        <dbReference type="ARBA" id="ARBA00007370"/>
    </source>
</evidence>
<dbReference type="GO" id="GO:0009088">
    <property type="term" value="P:threonine biosynthetic process"/>
    <property type="evidence" value="ECO:0007669"/>
    <property type="project" value="UniProtKB-UniRule"/>
</dbReference>
<dbReference type="Proteomes" id="UP000239430">
    <property type="component" value="Unassembled WGS sequence"/>
</dbReference>
<dbReference type="GO" id="GO:0005737">
    <property type="term" value="C:cytoplasm"/>
    <property type="evidence" value="ECO:0007669"/>
    <property type="project" value="UniProtKB-SubCell"/>
</dbReference>
<dbReference type="PRINTS" id="PR00958">
    <property type="entry name" value="HOMSERKINASE"/>
</dbReference>
<dbReference type="NCBIfam" id="NF002288">
    <property type="entry name" value="PRK01212.1-4"/>
    <property type="match status" value="1"/>
</dbReference>
<dbReference type="Pfam" id="PF00288">
    <property type="entry name" value="GHMP_kinases_N"/>
    <property type="match status" value="1"/>
</dbReference>
<evidence type="ECO:0000256" key="7">
    <source>
        <dbReference type="ARBA" id="ARBA00022697"/>
    </source>
</evidence>
<dbReference type="InterPro" id="IPR014721">
    <property type="entry name" value="Ribsml_uS5_D2-typ_fold_subgr"/>
</dbReference>
<dbReference type="InterPro" id="IPR036554">
    <property type="entry name" value="GHMP_kinase_C_sf"/>
</dbReference>
<comment type="subcellular location">
    <subcellularLocation>
        <location evidence="13">Cytoplasm</location>
    </subcellularLocation>
</comment>
<comment type="catalytic activity">
    <reaction evidence="11 13">
        <text>L-homoserine + ATP = O-phospho-L-homoserine + ADP + H(+)</text>
        <dbReference type="Rhea" id="RHEA:13985"/>
        <dbReference type="ChEBI" id="CHEBI:15378"/>
        <dbReference type="ChEBI" id="CHEBI:30616"/>
        <dbReference type="ChEBI" id="CHEBI:57476"/>
        <dbReference type="ChEBI" id="CHEBI:57590"/>
        <dbReference type="ChEBI" id="CHEBI:456216"/>
        <dbReference type="EC" id="2.7.1.39"/>
    </reaction>
</comment>
<evidence type="ECO:0000256" key="13">
    <source>
        <dbReference type="HAMAP-Rule" id="MF_00384"/>
    </source>
</evidence>
<dbReference type="PANTHER" id="PTHR20861">
    <property type="entry name" value="HOMOSERINE/4-DIPHOSPHOCYTIDYL-2-C-METHYL-D-ERYTHRITOL KINASE"/>
    <property type="match status" value="1"/>
</dbReference>
<dbReference type="GO" id="GO:0004413">
    <property type="term" value="F:homoserine kinase activity"/>
    <property type="evidence" value="ECO:0007669"/>
    <property type="project" value="UniProtKB-UniRule"/>
</dbReference>
<accession>A0A9X7J499</accession>
<dbReference type="InterPro" id="IPR013750">
    <property type="entry name" value="GHMP_kinase_C_dom"/>
</dbReference>
<evidence type="ECO:0000313" key="17">
    <source>
        <dbReference type="Proteomes" id="UP000239430"/>
    </source>
</evidence>
<dbReference type="EMBL" id="PVXL01000043">
    <property type="protein sequence ID" value="PRR73014.1"/>
    <property type="molecule type" value="Genomic_DNA"/>
</dbReference>
<keyword evidence="5 13" id="KW-0028">Amino-acid biosynthesis</keyword>
<dbReference type="SUPFAM" id="SSF54211">
    <property type="entry name" value="Ribosomal protein S5 domain 2-like"/>
    <property type="match status" value="1"/>
</dbReference>
<dbReference type="Gene3D" id="3.30.70.890">
    <property type="entry name" value="GHMP kinase, C-terminal domain"/>
    <property type="match status" value="1"/>
</dbReference>
<keyword evidence="10 13" id="KW-0067">ATP-binding</keyword>
<evidence type="ECO:0000259" key="14">
    <source>
        <dbReference type="Pfam" id="PF00288"/>
    </source>
</evidence>
<dbReference type="AlphaFoldDB" id="A0A9X7J499"/>
<evidence type="ECO:0000256" key="10">
    <source>
        <dbReference type="ARBA" id="ARBA00022840"/>
    </source>
</evidence>
<name>A0A9X7J499_9FIRM</name>
<dbReference type="EC" id="2.7.1.39" evidence="3 13"/>
<dbReference type="Pfam" id="PF08544">
    <property type="entry name" value="GHMP_kinases_C"/>
    <property type="match status" value="1"/>
</dbReference>
<dbReference type="GO" id="GO:0005524">
    <property type="term" value="F:ATP binding"/>
    <property type="evidence" value="ECO:0007669"/>
    <property type="project" value="UniProtKB-UniRule"/>
</dbReference>
<evidence type="ECO:0000256" key="6">
    <source>
        <dbReference type="ARBA" id="ARBA00022679"/>
    </source>
</evidence>
<keyword evidence="8 13" id="KW-0547">Nucleotide-binding</keyword>
<feature type="domain" description="GHMP kinase C-terminal" evidence="15">
    <location>
        <begin position="200"/>
        <end position="273"/>
    </location>
</feature>
<feature type="binding site" evidence="13">
    <location>
        <begin position="85"/>
        <end position="95"/>
    </location>
    <ligand>
        <name>ATP</name>
        <dbReference type="ChEBI" id="CHEBI:30616"/>
    </ligand>
</feature>
<dbReference type="SUPFAM" id="SSF55060">
    <property type="entry name" value="GHMP Kinase, C-terminal domain"/>
    <property type="match status" value="1"/>
</dbReference>
<dbReference type="InterPro" id="IPR006203">
    <property type="entry name" value="GHMP_knse_ATP-bd_CS"/>
</dbReference>
<dbReference type="HAMAP" id="MF_00384">
    <property type="entry name" value="Homoser_kinase"/>
    <property type="match status" value="1"/>
</dbReference>
<dbReference type="InterPro" id="IPR006204">
    <property type="entry name" value="GHMP_kinase_N_dom"/>
</dbReference>
<evidence type="ECO:0000256" key="4">
    <source>
        <dbReference type="ARBA" id="ARBA00017858"/>
    </source>
</evidence>
<dbReference type="PROSITE" id="PS00627">
    <property type="entry name" value="GHMP_KINASES_ATP"/>
    <property type="match status" value="1"/>
</dbReference>
<reference evidence="16 17" key="1">
    <citation type="submission" date="2018-03" db="EMBL/GenBank/DDBJ databases">
        <title>Genome sequence of Moorella stamsii DSM 26217.</title>
        <authorList>
            <person name="Poehlein A."/>
            <person name="Daniel R."/>
        </authorList>
    </citation>
    <scope>NUCLEOTIDE SEQUENCE [LARGE SCALE GENOMIC DNA]</scope>
    <source>
        <strain evidence="17">DSM 26217</strain>
    </source>
</reference>
<gene>
    <name evidence="13 16" type="primary">thrB</name>
    <name evidence="16" type="ORF">MOST_15600</name>
</gene>
<comment type="similarity">
    <text evidence="2 13">Belongs to the GHMP kinase family. Homoserine kinase subfamily.</text>
</comment>
<evidence type="ECO:0000256" key="3">
    <source>
        <dbReference type="ARBA" id="ARBA00012078"/>
    </source>
</evidence>
<sequence length="306" mass="31637">MPLVRVPATTANLGPGFDTLGMALDLYDELLIEAAPALEITVTGEGEATIPRGPENIAYRAALAVFARARRAAVNLKITMHNSIPVARGLGSSAAALVGGLVGANALLGEPLSQDELVNLATNLEGHPDNVAPAILGGLVVAARDGDKVYCRRLEPPAGLMTVVAIPQFTLSTRVSRGVLPARVALSDAVFNLSRVGLLLAAVQAGDLELMGKMMEDKLHQPYRLPLVPGMGEVFAAAREAGALAVALSGSGPSVIAFCRGRKPEVGPAMAAAFARHGVACIIKELAPCYQGAIVIENRGNSHSCC</sequence>
<dbReference type="Gene3D" id="3.30.230.10">
    <property type="match status" value="1"/>
</dbReference>
<evidence type="ECO:0000256" key="11">
    <source>
        <dbReference type="ARBA" id="ARBA00049375"/>
    </source>
</evidence>
<proteinExistence type="inferred from homology"/>
<protein>
    <recommendedName>
        <fullName evidence="4 13">Homoserine kinase</fullName>
        <shortName evidence="13">HK</shortName>
        <shortName evidence="13">HSK</shortName>
        <ecNumber evidence="3 13">2.7.1.39</ecNumber>
    </recommendedName>
</protein>
<feature type="domain" description="GHMP kinase N-terminal" evidence="14">
    <location>
        <begin position="56"/>
        <end position="138"/>
    </location>
</feature>
<evidence type="ECO:0000313" key="16">
    <source>
        <dbReference type="EMBL" id="PRR73014.1"/>
    </source>
</evidence>
<comment type="pathway">
    <text evidence="1 13">Amino-acid biosynthesis; L-threonine biosynthesis; L-threonine from L-aspartate: step 4/5.</text>
</comment>